<dbReference type="GO" id="GO:0005886">
    <property type="term" value="C:plasma membrane"/>
    <property type="evidence" value="ECO:0007669"/>
    <property type="project" value="TreeGrafter"/>
</dbReference>
<proteinExistence type="inferred from homology"/>
<feature type="region of interest" description="Disordered" evidence="6">
    <location>
        <begin position="1"/>
        <end position="48"/>
    </location>
</feature>
<comment type="subcellular location">
    <subcellularLocation>
        <location evidence="1">Membrane</location>
        <topology evidence="1">Multi-pass membrane protein</topology>
    </subcellularLocation>
</comment>
<evidence type="ECO:0000256" key="2">
    <source>
        <dbReference type="ARBA" id="ARBA00009965"/>
    </source>
</evidence>
<dbReference type="GO" id="GO:0015086">
    <property type="term" value="F:cadmium ion transmembrane transporter activity"/>
    <property type="evidence" value="ECO:0007669"/>
    <property type="project" value="TreeGrafter"/>
</dbReference>
<reference evidence="8" key="1">
    <citation type="submission" date="2020-05" db="EMBL/GenBank/DDBJ databases">
        <title>WGS assembly of Panicum virgatum.</title>
        <authorList>
            <person name="Lovell J.T."/>
            <person name="Jenkins J."/>
            <person name="Shu S."/>
            <person name="Juenger T.E."/>
            <person name="Schmutz J."/>
        </authorList>
    </citation>
    <scope>NUCLEOTIDE SEQUENCE</scope>
    <source>
        <strain evidence="8">AP13</strain>
    </source>
</reference>
<evidence type="ECO:0000256" key="7">
    <source>
        <dbReference type="SAM" id="Phobius"/>
    </source>
</evidence>
<dbReference type="InterPro" id="IPR001046">
    <property type="entry name" value="NRAMP_fam"/>
</dbReference>
<feature type="transmembrane region" description="Helical" evidence="7">
    <location>
        <begin position="212"/>
        <end position="234"/>
    </location>
</feature>
<feature type="transmembrane region" description="Helical" evidence="7">
    <location>
        <begin position="490"/>
        <end position="516"/>
    </location>
</feature>
<evidence type="ECO:0000313" key="8">
    <source>
        <dbReference type="EMBL" id="KAG2571356.1"/>
    </source>
</evidence>
<feature type="transmembrane region" description="Helical" evidence="7">
    <location>
        <begin position="241"/>
        <end position="259"/>
    </location>
</feature>
<feature type="transmembrane region" description="Helical" evidence="7">
    <location>
        <begin position="322"/>
        <end position="346"/>
    </location>
</feature>
<sequence>MVVVAAHHSGSPSPPPPPDAAAAAAMEEAGRKVVEREEQQRGTRGSGRVAAVVAAAPGGGGEIEIEMEAAAAGGAAGASSSGQRHDDDAEQGGLLPQRPTWKRFVAHAGPGFLISLAYLDPTNVQTDLQAGSSHKYELLWVLFFGFIFVLIIQSLAAKLGIITGMHLAELCMHEYPKHVKYGLWLLIEVGVIAATVPGVLGTALAYNKLLHIPFWGGVLICGASTLLILTLQCYGVRKMEMIGIIFIFTMASCLFVDLSNANPPMGEVIQHLFIPRLRGAYATSDAIAVFCSLIVPHNLFLHSSLVLSRKLPSSPNEVKETSTFFLIENAFALFLVLLVNVAIVSITGTICANNQSVDDIISTCSGLTLNSTSVLLKNVLGKSSSKIYGLALLASGQSCAVATSYSGQYIMQGFSGMRKCISYIIGPCFTIIPSLIICSISGVPHVRQLINISAIILAFVLPFALVPLLKFSSCCAMIGPYKNTTGIVRVTWILSTVIMGINIYSFSTSFISWLVHSELPRILSAIISTLVFPFMAAYIAALIYLVFKKVNVSVPLPTTSVSSETEVEVRRQDDKVDDILVR</sequence>
<dbReference type="EMBL" id="CM029049">
    <property type="protein sequence ID" value="KAG2571356.1"/>
    <property type="molecule type" value="Genomic_DNA"/>
</dbReference>
<name>A0A8T0QKJ1_PANVG</name>
<dbReference type="AlphaFoldDB" id="A0A8T0QKJ1"/>
<keyword evidence="4 7" id="KW-1133">Transmembrane helix</keyword>
<gene>
    <name evidence="8" type="ORF">PVAP13_7KG007300</name>
</gene>
<organism evidence="8 9">
    <name type="scientific">Panicum virgatum</name>
    <name type="common">Blackwell switchgrass</name>
    <dbReference type="NCBI Taxonomy" id="38727"/>
    <lineage>
        <taxon>Eukaryota</taxon>
        <taxon>Viridiplantae</taxon>
        <taxon>Streptophyta</taxon>
        <taxon>Embryophyta</taxon>
        <taxon>Tracheophyta</taxon>
        <taxon>Spermatophyta</taxon>
        <taxon>Magnoliopsida</taxon>
        <taxon>Liliopsida</taxon>
        <taxon>Poales</taxon>
        <taxon>Poaceae</taxon>
        <taxon>PACMAD clade</taxon>
        <taxon>Panicoideae</taxon>
        <taxon>Panicodae</taxon>
        <taxon>Paniceae</taxon>
        <taxon>Panicinae</taxon>
        <taxon>Panicum</taxon>
        <taxon>Panicum sect. Hiantes</taxon>
    </lineage>
</organism>
<evidence type="ECO:0000313" key="9">
    <source>
        <dbReference type="Proteomes" id="UP000823388"/>
    </source>
</evidence>
<feature type="compositionally biased region" description="Low complexity" evidence="6">
    <location>
        <begin position="1"/>
        <end position="11"/>
    </location>
</feature>
<feature type="region of interest" description="Disordered" evidence="6">
    <location>
        <begin position="74"/>
        <end position="95"/>
    </location>
</feature>
<feature type="transmembrane region" description="Helical" evidence="7">
    <location>
        <begin position="387"/>
        <end position="408"/>
    </location>
</feature>
<feature type="transmembrane region" description="Helical" evidence="7">
    <location>
        <begin position="139"/>
        <end position="161"/>
    </location>
</feature>
<protein>
    <submittedName>
        <fullName evidence="8">Uncharacterized protein</fullName>
    </submittedName>
</protein>
<feature type="transmembrane region" description="Helical" evidence="7">
    <location>
        <begin position="522"/>
        <end position="547"/>
    </location>
</feature>
<feature type="transmembrane region" description="Helical" evidence="7">
    <location>
        <begin position="449"/>
        <end position="469"/>
    </location>
</feature>
<evidence type="ECO:0000256" key="3">
    <source>
        <dbReference type="ARBA" id="ARBA00022692"/>
    </source>
</evidence>
<feature type="transmembrane region" description="Helical" evidence="7">
    <location>
        <begin position="182"/>
        <end position="206"/>
    </location>
</feature>
<evidence type="ECO:0000256" key="6">
    <source>
        <dbReference type="SAM" id="MobiDB-lite"/>
    </source>
</evidence>
<keyword evidence="9" id="KW-1185">Reference proteome</keyword>
<accession>A0A8T0QKJ1</accession>
<keyword evidence="3 7" id="KW-0812">Transmembrane</keyword>
<dbReference type="Pfam" id="PF01566">
    <property type="entry name" value="Nramp"/>
    <property type="match status" value="1"/>
</dbReference>
<evidence type="ECO:0000256" key="5">
    <source>
        <dbReference type="ARBA" id="ARBA00023136"/>
    </source>
</evidence>
<dbReference type="OrthoDB" id="635454at2759"/>
<dbReference type="PANTHER" id="PTHR11706:SF47">
    <property type="entry name" value="METAL TRANSPORTER NRAMP4"/>
    <property type="match status" value="1"/>
</dbReference>
<dbReference type="NCBIfam" id="TIGR01197">
    <property type="entry name" value="nramp"/>
    <property type="match status" value="1"/>
</dbReference>
<dbReference type="PANTHER" id="PTHR11706">
    <property type="entry name" value="SOLUTE CARRIER PROTEIN FAMILY 11 MEMBER"/>
    <property type="match status" value="1"/>
</dbReference>
<evidence type="ECO:0000256" key="1">
    <source>
        <dbReference type="ARBA" id="ARBA00004141"/>
    </source>
</evidence>
<comment type="caution">
    <text evidence="8">The sequence shown here is derived from an EMBL/GenBank/DDBJ whole genome shotgun (WGS) entry which is preliminary data.</text>
</comment>
<feature type="transmembrane region" description="Helical" evidence="7">
    <location>
        <begin position="420"/>
        <end position="443"/>
    </location>
</feature>
<feature type="transmembrane region" description="Helical" evidence="7">
    <location>
        <begin position="279"/>
        <end position="301"/>
    </location>
</feature>
<comment type="similarity">
    <text evidence="2">Belongs to the NRAMP (TC 2.A.55) family.</text>
</comment>
<keyword evidence="5 7" id="KW-0472">Membrane</keyword>
<evidence type="ECO:0000256" key="4">
    <source>
        <dbReference type="ARBA" id="ARBA00022989"/>
    </source>
</evidence>
<dbReference type="NCBIfam" id="NF037982">
    <property type="entry name" value="Nramp_1"/>
    <property type="match status" value="1"/>
</dbReference>
<dbReference type="GO" id="GO:0034755">
    <property type="term" value="P:iron ion transmembrane transport"/>
    <property type="evidence" value="ECO:0007669"/>
    <property type="project" value="TreeGrafter"/>
</dbReference>
<dbReference type="Proteomes" id="UP000823388">
    <property type="component" value="Chromosome 7K"/>
</dbReference>
<feature type="compositionally biased region" description="Basic and acidic residues" evidence="6">
    <location>
        <begin position="28"/>
        <end position="41"/>
    </location>
</feature>
<dbReference type="PRINTS" id="PR00447">
    <property type="entry name" value="NATRESASSCMP"/>
</dbReference>
<dbReference type="GO" id="GO:0005384">
    <property type="term" value="F:manganese ion transmembrane transporter activity"/>
    <property type="evidence" value="ECO:0007669"/>
    <property type="project" value="TreeGrafter"/>
</dbReference>